<evidence type="ECO:0000313" key="9">
    <source>
        <dbReference type="Proteomes" id="UP000652231"/>
    </source>
</evidence>
<accession>A0A8J2V9P6</accession>
<dbReference type="Gene3D" id="2.60.40.10">
    <property type="entry name" value="Immunoglobulins"/>
    <property type="match status" value="4"/>
</dbReference>
<dbReference type="SUPFAM" id="SSF49785">
    <property type="entry name" value="Galactose-binding domain-like"/>
    <property type="match status" value="2"/>
</dbReference>
<dbReference type="Gene3D" id="2.60.120.260">
    <property type="entry name" value="Galactose-binding domain-like"/>
    <property type="match status" value="2"/>
</dbReference>
<dbReference type="Pfam" id="PF18962">
    <property type="entry name" value="Por_Secre_tail"/>
    <property type="match status" value="1"/>
</dbReference>
<proteinExistence type="predicted"/>
<dbReference type="InterPro" id="IPR008979">
    <property type="entry name" value="Galactose-bd-like_sf"/>
</dbReference>
<gene>
    <name evidence="8" type="ORF">GCM10011312_10760</name>
</gene>
<dbReference type="PROSITE" id="PS51829">
    <property type="entry name" value="P_HOMO_B"/>
    <property type="match status" value="2"/>
</dbReference>
<feature type="domain" description="HYR" evidence="6">
    <location>
        <begin position="1256"/>
        <end position="1341"/>
    </location>
</feature>
<keyword evidence="3" id="KW-0677">Repeat</keyword>
<evidence type="ECO:0000256" key="4">
    <source>
        <dbReference type="ARBA" id="ARBA00022801"/>
    </source>
</evidence>
<feature type="domain" description="P/Homo B" evidence="7">
    <location>
        <begin position="423"/>
        <end position="587"/>
    </location>
</feature>
<evidence type="ECO:0000256" key="3">
    <source>
        <dbReference type="ARBA" id="ARBA00022737"/>
    </source>
</evidence>
<feature type="domain" description="P/Homo B" evidence="7">
    <location>
        <begin position="16"/>
        <end position="181"/>
    </location>
</feature>
<dbReference type="NCBIfam" id="TIGR04183">
    <property type="entry name" value="Por_Secre_tail"/>
    <property type="match status" value="1"/>
</dbReference>
<feature type="domain" description="HYR" evidence="6">
    <location>
        <begin position="584"/>
        <end position="668"/>
    </location>
</feature>
<organism evidence="8 9">
    <name type="scientific">Planktosalinus lacus</name>
    <dbReference type="NCBI Taxonomy" id="1526573"/>
    <lineage>
        <taxon>Bacteria</taxon>
        <taxon>Pseudomonadati</taxon>
        <taxon>Bacteroidota</taxon>
        <taxon>Flavobacteriia</taxon>
        <taxon>Flavobacteriales</taxon>
        <taxon>Flavobacteriaceae</taxon>
        <taxon>Planktosalinus</taxon>
    </lineage>
</organism>
<name>A0A8J2V9P6_9FLAO</name>
<reference evidence="8" key="1">
    <citation type="journal article" date="2014" name="Int. J. Syst. Evol. Microbiol.">
        <title>Complete genome sequence of Corynebacterium casei LMG S-19264T (=DSM 44701T), isolated from a smear-ripened cheese.</title>
        <authorList>
            <consortium name="US DOE Joint Genome Institute (JGI-PGF)"/>
            <person name="Walter F."/>
            <person name="Albersmeier A."/>
            <person name="Kalinowski J."/>
            <person name="Ruckert C."/>
        </authorList>
    </citation>
    <scope>NUCLEOTIDE SEQUENCE</scope>
    <source>
        <strain evidence="8">CGMCC 1.12924</strain>
    </source>
</reference>
<feature type="chain" id="PRO_5035286925" evidence="5">
    <location>
        <begin position="23"/>
        <end position="1430"/>
    </location>
</feature>
<dbReference type="InterPro" id="IPR003410">
    <property type="entry name" value="HYR_dom"/>
</dbReference>
<keyword evidence="4" id="KW-0378">Hydrolase</keyword>
<evidence type="ECO:0000259" key="7">
    <source>
        <dbReference type="PROSITE" id="PS51829"/>
    </source>
</evidence>
<dbReference type="GO" id="GO:0004252">
    <property type="term" value="F:serine-type endopeptidase activity"/>
    <property type="evidence" value="ECO:0007669"/>
    <property type="project" value="InterPro"/>
</dbReference>
<dbReference type="Proteomes" id="UP000652231">
    <property type="component" value="Unassembled WGS sequence"/>
</dbReference>
<sequence>MRKTTLLFFSLFVTIFAWQSHAQECSTDTPQNIEDFSTITSVVSIADSGIIGENSFEFTFNNIDLDLQHDRASDMVMTLTSPEGTELTLFENNGGTDGLDIQANLVFDDNAVASVGTWTGGAPAASYSALGGLLNTVFAGEEVNGDWTLSVFDGGGQGDEGVLSGFCLDITDNGLIGTVPEISCPDNIDTDTDAGLCGAEVTFGPASAIDAEDGTLTVTQTEGPDSGDFLAVGTYDVTYEATDTDGNTVSCTFTITVTDEELPVAVGQDITVTLDEDGLGAITPADVDGGSTDNCGIDLMTLTQTDFDCSNVGDIEVTLTVEDEEGNTDSVIVTVTVVDDLAPVIVCEGQSDPLEVVLVEGTVTIQAADFLDSIDEACGYTVTVDGEDFINFTCSDIGEHQFEIVVTDASGNSSTCMASVEVVDPSLYCELACSELENPVDILDFESVAEVADETNVGVIGANSFEYTFNEINIDLQHDRASDLVVSLTSPSGTSVVLTENNGGVDGLDAQVELVFDDMAGSNVTSWSGGAPAASYMAEGGMLNDVFAGEDVNGEWTLSISDGGGEGDEGVLYGFCLDITNNGLVGNIPSISCPAEVEIIADEETCGAIVNFSPAAAIDLEDGPLDVTQVSGPESGDLVEVGVYTVVFEATDSDGNTVTCDFTFEVEDTQDPVAMAQDITVSLDETGTAVITAEDLDGGSTDNCPDITLSIDTTTFDCGNVGIDNEVTLTVTDASGNTDTAIAIVTVIDDIAPEIVCASAPPVITVMEDFEGGVPAGWSAVTNAGPCDWEVGELPYAGYGFGSDGMFFDDDDCGPGQPASNVTVFSDVYDTSGALSLNLGYDVAYRHLGDSSFEVEVFDGTDWQSVALYTENTETTTESFDVLAYSNADFQVRFTYDDGDAWAWGAGFDNFMLEYELAAGVIPQYFLDANGEVEIPITDLYTSATDNCSVEVSVGGVQSCSSSTPSNDFENGHGNVHILTLANDFSVEANSLFTVNEFKFNLIHEPGILPNSVDLTFYEDSGSGPGAEIYSEAAVVPSNVEELGTNFGFIFSEVTMTVPDFEFDGGTDGAVYWVGVQIDYNGAASYWEGTSILNTDNQGYIDLDDGLGFQPISTVFVSDPFDGVFEISGTCGDPGAASGLVFTCEDLGIVDITVTATDPSGNTTTCVTQVEIIDNIAPVLVCQNIDLSIGEDGTVTLDPMDLLDMDNTVEACGLDIVTADITEFDCSDIGSTIEVTVFAEDASGNIASCSAMVTIVDTVAPVVTCPDDLTVDPDSTGLYTLEDFIASGEASAVDNCSEDVTLTQTPAAGTQLGVGTYTITITAEDEFGNVGTCEFELIVSPVSGTEDNLLSASVVMYPNPAGTFVNLRNNSQVSLTEATIFDISGKLVNKVDLTQMGVEQRIDISGLASGVYMVNISSADATTVKRLIKK</sequence>
<evidence type="ECO:0000256" key="5">
    <source>
        <dbReference type="SAM" id="SignalP"/>
    </source>
</evidence>
<dbReference type="EMBL" id="BMGK01000004">
    <property type="protein sequence ID" value="GGD88734.1"/>
    <property type="molecule type" value="Genomic_DNA"/>
</dbReference>
<dbReference type="GO" id="GO:0006508">
    <property type="term" value="P:proteolysis"/>
    <property type="evidence" value="ECO:0007669"/>
    <property type="project" value="UniProtKB-KW"/>
</dbReference>
<dbReference type="PANTHER" id="PTHR24273:SF32">
    <property type="entry name" value="HYALIN"/>
    <property type="match status" value="1"/>
</dbReference>
<dbReference type="Pfam" id="PF02494">
    <property type="entry name" value="HYR"/>
    <property type="match status" value="3"/>
</dbReference>
<keyword evidence="1" id="KW-0645">Protease</keyword>
<dbReference type="Pfam" id="PF01483">
    <property type="entry name" value="P_proprotein"/>
    <property type="match status" value="2"/>
</dbReference>
<evidence type="ECO:0000259" key="6">
    <source>
        <dbReference type="PROSITE" id="PS50825"/>
    </source>
</evidence>
<evidence type="ECO:0000313" key="8">
    <source>
        <dbReference type="EMBL" id="GGD88734.1"/>
    </source>
</evidence>
<dbReference type="InterPro" id="IPR013783">
    <property type="entry name" value="Ig-like_fold"/>
</dbReference>
<keyword evidence="9" id="KW-1185">Reference proteome</keyword>
<evidence type="ECO:0000256" key="1">
    <source>
        <dbReference type="ARBA" id="ARBA00022670"/>
    </source>
</evidence>
<feature type="signal peptide" evidence="5">
    <location>
        <begin position="1"/>
        <end position="22"/>
    </location>
</feature>
<dbReference type="InterPro" id="IPR026444">
    <property type="entry name" value="Secre_tail"/>
</dbReference>
<keyword evidence="2 5" id="KW-0732">Signal</keyword>
<protein>
    <submittedName>
        <fullName evidence="8">Uncharacterized protein</fullName>
    </submittedName>
</protein>
<dbReference type="PROSITE" id="PS50825">
    <property type="entry name" value="HYR"/>
    <property type="match status" value="3"/>
</dbReference>
<reference evidence="8" key="2">
    <citation type="submission" date="2020-09" db="EMBL/GenBank/DDBJ databases">
        <authorList>
            <person name="Sun Q."/>
            <person name="Zhou Y."/>
        </authorList>
    </citation>
    <scope>NUCLEOTIDE SEQUENCE</scope>
    <source>
        <strain evidence="8">CGMCC 1.12924</strain>
    </source>
</reference>
<feature type="domain" description="HYR" evidence="6">
    <location>
        <begin position="175"/>
        <end position="259"/>
    </location>
</feature>
<comment type="caution">
    <text evidence="8">The sequence shown here is derived from an EMBL/GenBank/DDBJ whole genome shotgun (WGS) entry which is preliminary data.</text>
</comment>
<dbReference type="PANTHER" id="PTHR24273">
    <property type="entry name" value="FI04643P-RELATED"/>
    <property type="match status" value="1"/>
</dbReference>
<dbReference type="RefSeq" id="WP_188440308.1">
    <property type="nucleotide sequence ID" value="NZ_BMGK01000004.1"/>
</dbReference>
<evidence type="ECO:0000256" key="2">
    <source>
        <dbReference type="ARBA" id="ARBA00022729"/>
    </source>
</evidence>
<dbReference type="InterPro" id="IPR002884">
    <property type="entry name" value="P_dom"/>
</dbReference>